<dbReference type="InterPro" id="IPR003690">
    <property type="entry name" value="MTERF"/>
</dbReference>
<dbReference type="InterPro" id="IPR038538">
    <property type="entry name" value="MTERF_sf"/>
</dbReference>
<gene>
    <name evidence="3" type="primary">jg14435</name>
    <name evidence="3" type="ORF">PAEG_LOCUS19343</name>
</gene>
<evidence type="ECO:0000256" key="2">
    <source>
        <dbReference type="ARBA" id="ARBA00022946"/>
    </source>
</evidence>
<proteinExistence type="inferred from homology"/>
<protein>
    <submittedName>
        <fullName evidence="3">Jg14435 protein</fullName>
    </submittedName>
</protein>
<name>A0A8S4RYZ2_9NEOP</name>
<dbReference type="GO" id="GO:0061668">
    <property type="term" value="P:mitochondrial ribosome assembly"/>
    <property type="evidence" value="ECO:0007669"/>
    <property type="project" value="TreeGrafter"/>
</dbReference>
<keyword evidence="4" id="KW-1185">Reference proteome</keyword>
<evidence type="ECO:0000313" key="3">
    <source>
        <dbReference type="EMBL" id="CAH2243142.1"/>
    </source>
</evidence>
<dbReference type="PANTHER" id="PTHR13068">
    <property type="entry name" value="CGI-12 PROTEIN-RELATED"/>
    <property type="match status" value="1"/>
</dbReference>
<dbReference type="GO" id="GO:0003676">
    <property type="term" value="F:nucleic acid binding"/>
    <property type="evidence" value="ECO:0007669"/>
    <property type="project" value="InterPro"/>
</dbReference>
<accession>A0A8S4RYZ2</accession>
<dbReference type="Pfam" id="PF02536">
    <property type="entry name" value="mTERF"/>
    <property type="match status" value="1"/>
</dbReference>
<dbReference type="GO" id="GO:0006390">
    <property type="term" value="P:mitochondrial transcription"/>
    <property type="evidence" value="ECO:0007669"/>
    <property type="project" value="TreeGrafter"/>
</dbReference>
<dbReference type="EMBL" id="CAKXAJ010025717">
    <property type="protein sequence ID" value="CAH2243142.1"/>
    <property type="molecule type" value="Genomic_DNA"/>
</dbReference>
<dbReference type="SMART" id="SM00733">
    <property type="entry name" value="Mterf"/>
    <property type="match status" value="5"/>
</dbReference>
<comment type="similarity">
    <text evidence="1">Belongs to the mTERF family.</text>
</comment>
<organism evidence="3 4">
    <name type="scientific">Pararge aegeria aegeria</name>
    <dbReference type="NCBI Taxonomy" id="348720"/>
    <lineage>
        <taxon>Eukaryota</taxon>
        <taxon>Metazoa</taxon>
        <taxon>Ecdysozoa</taxon>
        <taxon>Arthropoda</taxon>
        <taxon>Hexapoda</taxon>
        <taxon>Insecta</taxon>
        <taxon>Pterygota</taxon>
        <taxon>Neoptera</taxon>
        <taxon>Endopterygota</taxon>
        <taxon>Lepidoptera</taxon>
        <taxon>Glossata</taxon>
        <taxon>Ditrysia</taxon>
        <taxon>Papilionoidea</taxon>
        <taxon>Nymphalidae</taxon>
        <taxon>Satyrinae</taxon>
        <taxon>Satyrini</taxon>
        <taxon>Parargina</taxon>
        <taxon>Pararge</taxon>
    </lineage>
</organism>
<keyword evidence="2" id="KW-0809">Transit peptide</keyword>
<evidence type="ECO:0000256" key="1">
    <source>
        <dbReference type="ARBA" id="ARBA00007692"/>
    </source>
</evidence>
<dbReference type="PANTHER" id="PTHR13068:SF112">
    <property type="entry name" value="TRANSCRIPTION TERMINATION FACTOR 3, MITOCHONDRIAL"/>
    <property type="match status" value="1"/>
</dbReference>
<dbReference type="OrthoDB" id="637682at2759"/>
<comment type="caution">
    <text evidence="3">The sequence shown here is derived from an EMBL/GenBank/DDBJ whole genome shotgun (WGS) entry which is preliminary data.</text>
</comment>
<dbReference type="AlphaFoldDB" id="A0A8S4RYZ2"/>
<dbReference type="GO" id="GO:0005739">
    <property type="term" value="C:mitochondrion"/>
    <property type="evidence" value="ECO:0007669"/>
    <property type="project" value="TreeGrafter"/>
</dbReference>
<dbReference type="Gene3D" id="1.25.70.10">
    <property type="entry name" value="Transcription termination factor 3, mitochondrial"/>
    <property type="match status" value="1"/>
</dbReference>
<dbReference type="Proteomes" id="UP000838756">
    <property type="component" value="Unassembled WGS sequence"/>
</dbReference>
<reference evidence="3" key="1">
    <citation type="submission" date="2022-03" db="EMBL/GenBank/DDBJ databases">
        <authorList>
            <person name="Lindestad O."/>
        </authorList>
    </citation>
    <scope>NUCLEOTIDE SEQUENCE</scope>
</reference>
<evidence type="ECO:0000313" key="4">
    <source>
        <dbReference type="Proteomes" id="UP000838756"/>
    </source>
</evidence>
<sequence length="331" mass="39477">MNLSYTLRRYFIFNIKSKFNRSLSDAQNFLEVKGKQQENPLDSIRKDMSEITPYFPESFNLSAYINSSQSLQNLLHLNINLSKIEKQPHIAEKILKLDFNNDMKDHILFLKDYVDMENIGLFITKNPLILCQSIEDLQVRLNYLESKHFSADQIKQIISRNPFWLMFSTLRIDKRLGYFQQKFNLVGKEIRQLVTRQPKIITYNLHHINTNSFVIKEEMGFNDDEIKFLILNIPKLWMLHQKSLLERFNYLHNVIKIQHDAIMTHPKVLLCRNFRIKQRHLFLKSLGRAQYESIKENYVPITALYEGTDVEFCRNYGKCHIDNFNMFLKTL</sequence>